<feature type="coiled-coil region" evidence="1">
    <location>
        <begin position="133"/>
        <end position="167"/>
    </location>
</feature>
<keyword evidence="1" id="KW-0175">Coiled coil</keyword>
<dbReference type="Pfam" id="PF14362">
    <property type="entry name" value="DUF4407"/>
    <property type="match status" value="1"/>
</dbReference>
<evidence type="ECO:0000256" key="2">
    <source>
        <dbReference type="SAM" id="Phobius"/>
    </source>
</evidence>
<feature type="transmembrane region" description="Helical" evidence="2">
    <location>
        <begin position="59"/>
        <end position="79"/>
    </location>
</feature>
<keyword evidence="4" id="KW-1185">Reference proteome</keyword>
<evidence type="ECO:0000256" key="1">
    <source>
        <dbReference type="SAM" id="Coils"/>
    </source>
</evidence>
<accession>A0ABX7QCI3</accession>
<evidence type="ECO:0000313" key="4">
    <source>
        <dbReference type="Proteomes" id="UP000663440"/>
    </source>
</evidence>
<keyword evidence="2" id="KW-0812">Transmembrane</keyword>
<feature type="transmembrane region" description="Helical" evidence="2">
    <location>
        <begin position="91"/>
        <end position="111"/>
    </location>
</feature>
<dbReference type="InterPro" id="IPR025519">
    <property type="entry name" value="DUF4407"/>
</dbReference>
<keyword evidence="2" id="KW-0472">Membrane</keyword>
<gene>
    <name evidence="3" type="ORF">J0383_21270</name>
</gene>
<dbReference type="RefSeq" id="WP_207295956.1">
    <property type="nucleotide sequence ID" value="NZ_CP071448.1"/>
</dbReference>
<protein>
    <submittedName>
        <fullName evidence="3">DUF4407 domain-containing protein</fullName>
    </submittedName>
</protein>
<feature type="transmembrane region" description="Helical" evidence="2">
    <location>
        <begin position="277"/>
        <end position="298"/>
    </location>
</feature>
<feature type="transmembrane region" description="Helical" evidence="2">
    <location>
        <begin position="34"/>
        <end position="53"/>
    </location>
</feature>
<sequence length="332" mass="38068">MKNPFIKFSCFLIGYNYSIIKNCSEISVKAVKRYTSALLIICLLWAFIGFSFTNRYLTGNLIASSIGAIIFVIIIIQIERQIILSINPNKWLYVTRAIIAISMAIIGSVIIDQIIFQQDIELEKITFIESRVNKALDSKTKELRSQIQNLQDAIVKKENERQKYINEIGRNPTSIVYSTSSTNRTEKHVTVDPETGNNITTEKSVPVKIINSTNVPNPKISMIVPLQKSINDLNIQKSNKESALLNIRPQLEKDISSKVGFLDELEVMFSLISRSTVALIIWLIWFILLFGIELLILVSKRNENENDYDRIVKHHMRLQMKKLDLFEQMAKN</sequence>
<dbReference type="Proteomes" id="UP000663440">
    <property type="component" value="Chromosome"/>
</dbReference>
<dbReference type="EMBL" id="CP071448">
    <property type="protein sequence ID" value="QSW88757.1"/>
    <property type="molecule type" value="Genomic_DNA"/>
</dbReference>
<keyword evidence="2" id="KW-1133">Transmembrane helix</keyword>
<proteinExistence type="predicted"/>
<organism evidence="3 4">
    <name type="scientific">Flavobacterium endoglycinae</name>
    <dbReference type="NCBI Taxonomy" id="2816357"/>
    <lineage>
        <taxon>Bacteria</taxon>
        <taxon>Pseudomonadati</taxon>
        <taxon>Bacteroidota</taxon>
        <taxon>Flavobacteriia</taxon>
        <taxon>Flavobacteriales</taxon>
        <taxon>Flavobacteriaceae</taxon>
        <taxon>Flavobacterium</taxon>
    </lineage>
</organism>
<name>A0ABX7QCI3_9FLAO</name>
<evidence type="ECO:0000313" key="3">
    <source>
        <dbReference type="EMBL" id="QSW88757.1"/>
    </source>
</evidence>
<reference evidence="3 4" key="1">
    <citation type="submission" date="2021-03" db="EMBL/GenBank/DDBJ databases">
        <title>Flavobacterium kribbensis sp. nov, an endophytic bacteria, isolated from soybean.</title>
        <authorList>
            <person name="Lee J."/>
            <person name="Seo J."/>
        </authorList>
    </citation>
    <scope>NUCLEOTIDE SEQUENCE [LARGE SCALE GENOMIC DNA]</scope>
    <source>
        <strain evidence="3 4">BB8</strain>
    </source>
</reference>